<feature type="binding site" evidence="7">
    <location>
        <position position="262"/>
    </location>
    <ligand>
        <name>substrate</name>
    </ligand>
</feature>
<dbReference type="RefSeq" id="WP_085548276.1">
    <property type="nucleotide sequence ID" value="NZ_FXAR01000001.1"/>
</dbReference>
<feature type="domain" description="STAS" evidence="8">
    <location>
        <begin position="329"/>
        <end position="416"/>
    </location>
</feature>
<dbReference type="GO" id="GO:0006537">
    <property type="term" value="P:glutamate biosynthetic process"/>
    <property type="evidence" value="ECO:0007669"/>
    <property type="project" value="TreeGrafter"/>
</dbReference>
<evidence type="ECO:0000256" key="7">
    <source>
        <dbReference type="HAMAP-Rule" id="MF_00313"/>
    </source>
</evidence>
<dbReference type="Pfam" id="PF04960">
    <property type="entry name" value="Glutaminase"/>
    <property type="match status" value="1"/>
</dbReference>
<dbReference type="FunFam" id="3.40.710.10:FF:000005">
    <property type="entry name" value="Glutaminase"/>
    <property type="match status" value="1"/>
</dbReference>
<dbReference type="EC" id="3.5.1.2" evidence="3 7"/>
<dbReference type="Gene3D" id="3.40.710.10">
    <property type="entry name" value="DD-peptidase/beta-lactamase superfamily"/>
    <property type="match status" value="1"/>
</dbReference>
<feature type="binding site" evidence="7">
    <location>
        <position position="65"/>
    </location>
    <ligand>
        <name>substrate</name>
    </ligand>
</feature>
<sequence length="416" mass="44819">MKMPIPDYLQEILDHVRDEDGGEVADYIPELAEADPDRLAIALCTASGHVYEAGPDADVEYTIQSISKPFVFALALQELGPEAVLDVVGLEPSGEAFNELSLDDNDKRPVNPMINAGAIAVNQLINGEDSSVEDRVEKIRDLFSRLAGRELHIDAELSASELEGADRNLSIAHMLRSYDIIKDDAHDAVLSYTHQCSTLVTTRDLSVMSATLANGGTQPVTGERILSAEACRLTLAVMSSAGMYDGAGRWMAGVGIPAKSGVAGGLIGTLPGQLGIATFSPRLDTQGNSVRGVKIFEYLSRDMGLHLMSSDQHSVPGVRSITRDGDQTIIRLQGTINFTAAENILHQLTTHNLGGEELVLDVSRVTSFNRMGRRMVKEGLRLLREGGFECAIYDPEGVVTDLEFSDGTTADTVDSF</sequence>
<comment type="catalytic activity">
    <reaction evidence="5 7">
        <text>L-glutamine + H2O = L-glutamate + NH4(+)</text>
        <dbReference type="Rhea" id="RHEA:15889"/>
        <dbReference type="ChEBI" id="CHEBI:15377"/>
        <dbReference type="ChEBI" id="CHEBI:28938"/>
        <dbReference type="ChEBI" id="CHEBI:29985"/>
        <dbReference type="ChEBI" id="CHEBI:58359"/>
        <dbReference type="EC" id="3.5.1.2"/>
    </reaction>
</comment>
<evidence type="ECO:0000256" key="5">
    <source>
        <dbReference type="ARBA" id="ARBA00049534"/>
    </source>
</evidence>
<gene>
    <name evidence="7" type="primary">glsA</name>
    <name evidence="9" type="ORF">SAMN06295981_0063</name>
</gene>
<keyword evidence="7" id="KW-0007">Acetylation</keyword>
<evidence type="ECO:0000256" key="2">
    <source>
        <dbReference type="ARBA" id="ARBA00011881"/>
    </source>
</evidence>
<dbReference type="NCBIfam" id="TIGR03814">
    <property type="entry name" value="Gln_ase"/>
    <property type="match status" value="1"/>
</dbReference>
<accession>A0A1X7HUY0</accession>
<comment type="similarity">
    <text evidence="1 7">Belongs to the glutaminase family.</text>
</comment>
<dbReference type="InterPro" id="IPR036513">
    <property type="entry name" value="STAS_dom_sf"/>
</dbReference>
<keyword evidence="4 7" id="KW-0378">Hydrolase</keyword>
<evidence type="ECO:0000313" key="10">
    <source>
        <dbReference type="Proteomes" id="UP000193309"/>
    </source>
</evidence>
<evidence type="ECO:0000313" key="9">
    <source>
        <dbReference type="EMBL" id="SMG05810.1"/>
    </source>
</evidence>
<evidence type="ECO:0000256" key="6">
    <source>
        <dbReference type="ARBA" id="ARBA00070405"/>
    </source>
</evidence>
<name>A0A1X7HUY0_9CORY</name>
<feature type="binding site" evidence="7">
    <location>
        <position position="115"/>
    </location>
    <ligand>
        <name>substrate</name>
    </ligand>
</feature>
<organism evidence="9 10">
    <name type="scientific">Corynebacterium pollutisoli</name>
    <dbReference type="NCBI Taxonomy" id="1610489"/>
    <lineage>
        <taxon>Bacteria</taxon>
        <taxon>Bacillati</taxon>
        <taxon>Actinomycetota</taxon>
        <taxon>Actinomycetes</taxon>
        <taxon>Mycobacteriales</taxon>
        <taxon>Corynebacteriaceae</taxon>
        <taxon>Corynebacterium</taxon>
    </lineage>
</organism>
<dbReference type="InterPro" id="IPR015868">
    <property type="entry name" value="Glutaminase"/>
</dbReference>
<dbReference type="Pfam" id="PF01740">
    <property type="entry name" value="STAS"/>
    <property type="match status" value="1"/>
</dbReference>
<proteinExistence type="inferred from homology"/>
<dbReference type="InterPro" id="IPR002645">
    <property type="entry name" value="STAS_dom"/>
</dbReference>
<dbReference type="STRING" id="1610489.SAMN06295981_0063"/>
<dbReference type="SUPFAM" id="SSF52091">
    <property type="entry name" value="SpoIIaa-like"/>
    <property type="match status" value="1"/>
</dbReference>
<dbReference type="OrthoDB" id="9788822at2"/>
<dbReference type="NCBIfam" id="NF002134">
    <property type="entry name" value="PRK00971.1-4"/>
    <property type="match status" value="1"/>
</dbReference>
<reference evidence="10" key="1">
    <citation type="submission" date="2017-04" db="EMBL/GenBank/DDBJ databases">
        <authorList>
            <person name="Varghese N."/>
            <person name="Submissions S."/>
        </authorList>
    </citation>
    <scope>NUCLEOTIDE SEQUENCE [LARGE SCALE GENOMIC DNA]</scope>
    <source>
        <strain evidence="10">VDS</strain>
    </source>
</reference>
<evidence type="ECO:0000256" key="1">
    <source>
        <dbReference type="ARBA" id="ARBA00011076"/>
    </source>
</evidence>
<comment type="subunit">
    <text evidence="2 7">Homotetramer.</text>
</comment>
<dbReference type="PANTHER" id="PTHR12544:SF29">
    <property type="entry name" value="GLUTAMINASE"/>
    <property type="match status" value="1"/>
</dbReference>
<feature type="binding site" evidence="7">
    <location>
        <position position="168"/>
    </location>
    <ligand>
        <name>substrate</name>
    </ligand>
</feature>
<feature type="binding site" evidence="7">
    <location>
        <position position="192"/>
    </location>
    <ligand>
        <name>substrate</name>
    </ligand>
</feature>
<protein>
    <recommendedName>
        <fullName evidence="6 7">Glutaminase</fullName>
        <ecNumber evidence="3 7">3.5.1.2</ecNumber>
    </recommendedName>
</protein>
<dbReference type="PANTHER" id="PTHR12544">
    <property type="entry name" value="GLUTAMINASE"/>
    <property type="match status" value="1"/>
</dbReference>
<evidence type="ECO:0000256" key="3">
    <source>
        <dbReference type="ARBA" id="ARBA00012918"/>
    </source>
</evidence>
<evidence type="ECO:0000256" key="4">
    <source>
        <dbReference type="ARBA" id="ARBA00022801"/>
    </source>
</evidence>
<dbReference type="GO" id="GO:0006543">
    <property type="term" value="P:L-glutamine catabolic process"/>
    <property type="evidence" value="ECO:0007669"/>
    <property type="project" value="TreeGrafter"/>
</dbReference>
<dbReference type="PROSITE" id="PS50801">
    <property type="entry name" value="STAS"/>
    <property type="match status" value="1"/>
</dbReference>
<dbReference type="EMBL" id="FXAR01000001">
    <property type="protein sequence ID" value="SMG05810.1"/>
    <property type="molecule type" value="Genomic_DNA"/>
</dbReference>
<dbReference type="GO" id="GO:0004359">
    <property type="term" value="F:glutaminase activity"/>
    <property type="evidence" value="ECO:0007669"/>
    <property type="project" value="UniProtKB-UniRule"/>
</dbReference>
<dbReference type="HAMAP" id="MF_00313">
    <property type="entry name" value="Glutaminase"/>
    <property type="match status" value="1"/>
</dbReference>
<dbReference type="InterPro" id="IPR012338">
    <property type="entry name" value="Beta-lactam/transpept-like"/>
</dbReference>
<dbReference type="SUPFAM" id="SSF56601">
    <property type="entry name" value="beta-lactamase/transpeptidase-like"/>
    <property type="match status" value="1"/>
</dbReference>
<keyword evidence="10" id="KW-1185">Reference proteome</keyword>
<evidence type="ECO:0000259" key="8">
    <source>
        <dbReference type="PROSITE" id="PS50801"/>
    </source>
</evidence>
<feature type="binding site" evidence="7">
    <location>
        <position position="161"/>
    </location>
    <ligand>
        <name>substrate</name>
    </ligand>
</feature>
<dbReference type="Gene3D" id="3.30.750.24">
    <property type="entry name" value="STAS domain"/>
    <property type="match status" value="2"/>
</dbReference>
<dbReference type="AlphaFoldDB" id="A0A1X7HUY0"/>
<feature type="binding site" evidence="7">
    <location>
        <position position="244"/>
    </location>
    <ligand>
        <name>substrate</name>
    </ligand>
</feature>
<dbReference type="Proteomes" id="UP000193309">
    <property type="component" value="Unassembled WGS sequence"/>
</dbReference>